<feature type="non-terminal residue" evidence="1">
    <location>
        <position position="104"/>
    </location>
</feature>
<gene>
    <name evidence="1" type="ORF">L9F63_006090</name>
</gene>
<dbReference type="AlphaFoldDB" id="A0AAD8E5A4"/>
<protein>
    <submittedName>
        <fullName evidence="1">Uncharacterized protein</fullName>
    </submittedName>
</protein>
<reference evidence="1" key="1">
    <citation type="journal article" date="2023" name="IScience">
        <title>Live-bearing cockroach genome reveals convergent evolutionary mechanisms linked to viviparity in insects and beyond.</title>
        <authorList>
            <person name="Fouks B."/>
            <person name="Harrison M.C."/>
            <person name="Mikhailova A.A."/>
            <person name="Marchal E."/>
            <person name="English S."/>
            <person name="Carruthers M."/>
            <person name="Jennings E.C."/>
            <person name="Chiamaka E.L."/>
            <person name="Frigard R.A."/>
            <person name="Pippel M."/>
            <person name="Attardo G.M."/>
            <person name="Benoit J.B."/>
            <person name="Bornberg-Bauer E."/>
            <person name="Tobe S.S."/>
        </authorList>
    </citation>
    <scope>NUCLEOTIDE SEQUENCE</scope>
    <source>
        <strain evidence="1">Stay&amp;Tobe</strain>
    </source>
</reference>
<organism evidence="1 2">
    <name type="scientific">Diploptera punctata</name>
    <name type="common">Pacific beetle cockroach</name>
    <dbReference type="NCBI Taxonomy" id="6984"/>
    <lineage>
        <taxon>Eukaryota</taxon>
        <taxon>Metazoa</taxon>
        <taxon>Ecdysozoa</taxon>
        <taxon>Arthropoda</taxon>
        <taxon>Hexapoda</taxon>
        <taxon>Insecta</taxon>
        <taxon>Pterygota</taxon>
        <taxon>Neoptera</taxon>
        <taxon>Polyneoptera</taxon>
        <taxon>Dictyoptera</taxon>
        <taxon>Blattodea</taxon>
        <taxon>Blaberoidea</taxon>
        <taxon>Blaberidae</taxon>
        <taxon>Diplopterinae</taxon>
        <taxon>Diploptera</taxon>
    </lineage>
</organism>
<proteinExistence type="predicted"/>
<name>A0AAD8E5A4_DIPPU</name>
<dbReference type="EMBL" id="JASPKZ010009365">
    <property type="protein sequence ID" value="KAJ9577346.1"/>
    <property type="molecule type" value="Genomic_DNA"/>
</dbReference>
<comment type="caution">
    <text evidence="1">The sequence shown here is derived from an EMBL/GenBank/DDBJ whole genome shotgun (WGS) entry which is preliminary data.</text>
</comment>
<reference evidence="1" key="2">
    <citation type="submission" date="2023-05" db="EMBL/GenBank/DDBJ databases">
        <authorList>
            <person name="Fouks B."/>
        </authorList>
    </citation>
    <scope>NUCLEOTIDE SEQUENCE</scope>
    <source>
        <strain evidence="1">Stay&amp;Tobe</strain>
        <tissue evidence="1">Testes</tissue>
    </source>
</reference>
<keyword evidence="2" id="KW-1185">Reference proteome</keyword>
<dbReference type="Proteomes" id="UP001233999">
    <property type="component" value="Unassembled WGS sequence"/>
</dbReference>
<accession>A0AAD8E5A4</accession>
<evidence type="ECO:0000313" key="1">
    <source>
        <dbReference type="EMBL" id="KAJ9577346.1"/>
    </source>
</evidence>
<feature type="non-terminal residue" evidence="1">
    <location>
        <position position="1"/>
    </location>
</feature>
<evidence type="ECO:0000313" key="2">
    <source>
        <dbReference type="Proteomes" id="UP001233999"/>
    </source>
</evidence>
<sequence length="104" mass="11753">IFSNVGLYIVFCPRLHVVAIYQSTTLSEYHFSSLSVAPTAKAHAVVSSSLRVTWFVHDHENSKNKNENRKRLNPETLYVQLQSLTGNIHFDSQYQKCALSSALV</sequence>